<reference evidence="1 2" key="1">
    <citation type="submission" date="2016-09" db="EMBL/GenBank/DDBJ databases">
        <authorList>
            <person name="Capua I."/>
            <person name="De Benedictis P."/>
            <person name="Joannis T."/>
            <person name="Lombin L.H."/>
            <person name="Cattoli G."/>
        </authorList>
    </citation>
    <scope>NUCLEOTIDE SEQUENCE [LARGE SCALE GENOMIC DNA]</scope>
    <source>
        <strain evidence="1 2">IMI 309357</strain>
    </source>
</reference>
<comment type="caution">
    <text evidence="1">The sequence shown here is derived from an EMBL/GenBank/DDBJ whole genome shotgun (WGS) entry which is preliminary data.</text>
</comment>
<dbReference type="EMBL" id="MJBS01000027">
    <property type="protein sequence ID" value="OHF00449.1"/>
    <property type="molecule type" value="Genomic_DNA"/>
</dbReference>
<dbReference type="GeneID" id="34557357"/>
<evidence type="ECO:0000313" key="1">
    <source>
        <dbReference type="EMBL" id="OHF00449.1"/>
    </source>
</evidence>
<dbReference type="Proteomes" id="UP000176998">
    <property type="component" value="Unassembled WGS sequence"/>
</dbReference>
<accession>A0A1G4BGE0</accession>
<dbReference type="AlphaFoldDB" id="A0A1G4BGE0"/>
<organism evidence="1 2">
    <name type="scientific">Colletotrichum orchidophilum</name>
    <dbReference type="NCBI Taxonomy" id="1209926"/>
    <lineage>
        <taxon>Eukaryota</taxon>
        <taxon>Fungi</taxon>
        <taxon>Dikarya</taxon>
        <taxon>Ascomycota</taxon>
        <taxon>Pezizomycotina</taxon>
        <taxon>Sordariomycetes</taxon>
        <taxon>Hypocreomycetidae</taxon>
        <taxon>Glomerellales</taxon>
        <taxon>Glomerellaceae</taxon>
        <taxon>Colletotrichum</taxon>
    </lineage>
</organism>
<sequence length="201" mass="22007">MSYGVSTHGVASSTVHMDIWIYGQLPTSLPIQVDLDLRSYLIPRQFISPLVRQRIQGYPSTCRLPPPAAPPLPLSAEHQQIGKLGEPVATGTLETGALRRSVTAWAREPGTPINGTELHCVWLLQTTIESNLTIRKLLQIMPQQAGALYVKSRRSHVLYGVDGERSRRWGVKLGASHVTCEPGGRQAATAALKPREMEITG</sequence>
<proteinExistence type="predicted"/>
<name>A0A1G4BGE0_9PEZI</name>
<protein>
    <submittedName>
        <fullName evidence="1">Uncharacterized protein</fullName>
    </submittedName>
</protein>
<gene>
    <name evidence="1" type="ORF">CORC01_04199</name>
</gene>
<dbReference type="RefSeq" id="XP_022477592.1">
    <property type="nucleotide sequence ID" value="XM_022615847.1"/>
</dbReference>
<keyword evidence="2" id="KW-1185">Reference proteome</keyword>
<evidence type="ECO:0000313" key="2">
    <source>
        <dbReference type="Proteomes" id="UP000176998"/>
    </source>
</evidence>